<dbReference type="AlphaFoldDB" id="U7VCF7"/>
<comment type="caution">
    <text evidence="6">The sequence shown here is derived from an EMBL/GenBank/DDBJ whole genome shotgun (WGS) entry which is preliminary data.</text>
</comment>
<gene>
    <name evidence="6" type="ORF">HMPREF0202_00895</name>
</gene>
<name>U7VCF7_9FUSO</name>
<keyword evidence="4" id="KW-1133">Transmembrane helix</keyword>
<dbReference type="EMBL" id="AXZF01000033">
    <property type="protein sequence ID" value="ERT69161.1"/>
    <property type="molecule type" value="Genomic_DNA"/>
</dbReference>
<sequence>MLKKERENIFLDKKVWGFLFFASIFIFLFGVKEYSEYKKDEELRVERLLNKINLKIELFMSSIGDLENSEPIKEYYNSKEISYYNLIKVLQEIQKKNNIYGKSGYTLSLGKDNSDIIVTGDGTKNKDNYLKTLGVEKKKQEELNSNLILIPQEKEIVFILKNKIFNLEEGIFWIVNLDRDLFFSSLFDDEVGKWEILKDNKVYQLERNIVTKRKGDGGYVLRSSGLNFKFLYTPNYSHFYQMLFLMSIVIFLALGLLAMLIDYSIKLYKERKELIGEINTLAVVDRRKNLRDFVLGIRKIHEVGELTRKVKSLQGRKLKIVLVEIFDSDDEGLDFKNFTLAREYLKESLSSNGVYEHIDIDYKSIAFIIPEESDSVIEDAFHFMLENIGQKYSVELIAAVSKEFVSVESFPQQYITCKKILDAKFMAKGRKVLFSENIKSGKLILTYPIETEAKLVSKLLNGNLQGAKKIVDEIFIDRINPEAMDKKDIKEFTGLLYNTLNRVVVQLKEFESSLRCEKLDIESITKTGNLEKIRSIFNELITEICKQKKTSEQDENEAIREKIKNYIDKNYQIDFSLDNLADYLGLSFKYTSILFKKVMGDNFKNYINLYRIEKAKEILKEKKDIKIKDLAEELGYNSSNTFIRIFKKYEGISPTQFNPEEILEK</sequence>
<dbReference type="Proteomes" id="UP000017081">
    <property type="component" value="Unassembled WGS sequence"/>
</dbReference>
<reference evidence="6 7" key="1">
    <citation type="submission" date="2013-08" db="EMBL/GenBank/DDBJ databases">
        <authorList>
            <person name="Weinstock G."/>
            <person name="Sodergren E."/>
            <person name="Wylie T."/>
            <person name="Fulton L."/>
            <person name="Fulton R."/>
            <person name="Fronick C."/>
            <person name="O'Laughlin M."/>
            <person name="Godfrey J."/>
            <person name="Miner T."/>
            <person name="Herter B."/>
            <person name="Appelbaum E."/>
            <person name="Cordes M."/>
            <person name="Lek S."/>
            <person name="Wollam A."/>
            <person name="Pepin K.H."/>
            <person name="Palsikar V.B."/>
            <person name="Mitreva M."/>
            <person name="Wilson R.K."/>
        </authorList>
    </citation>
    <scope>NUCLEOTIDE SEQUENCE [LARGE SCALE GENOMIC DNA]</scope>
    <source>
        <strain evidence="6 7">ATCC BAA-474</strain>
    </source>
</reference>
<feature type="domain" description="HTH araC/xylS-type" evidence="5">
    <location>
        <begin position="561"/>
        <end position="660"/>
    </location>
</feature>
<dbReference type="HOGENOM" id="CLU_375865_0_0_0"/>
<protein>
    <recommendedName>
        <fullName evidence="5">HTH araC/xylS-type domain-containing protein</fullName>
    </recommendedName>
</protein>
<dbReference type="Pfam" id="PF12833">
    <property type="entry name" value="HTH_18"/>
    <property type="match status" value="1"/>
</dbReference>
<evidence type="ECO:0000256" key="2">
    <source>
        <dbReference type="ARBA" id="ARBA00023125"/>
    </source>
</evidence>
<accession>U7VCF7</accession>
<evidence type="ECO:0000256" key="3">
    <source>
        <dbReference type="ARBA" id="ARBA00023163"/>
    </source>
</evidence>
<dbReference type="STRING" id="1319815.HMPREF0202_00895"/>
<feature type="transmembrane region" description="Helical" evidence="4">
    <location>
        <begin position="15"/>
        <end position="31"/>
    </location>
</feature>
<dbReference type="RefSeq" id="WP_023050440.1">
    <property type="nucleotide sequence ID" value="NZ_CP173065.2"/>
</dbReference>
<dbReference type="GO" id="GO:0003700">
    <property type="term" value="F:DNA-binding transcription factor activity"/>
    <property type="evidence" value="ECO:0007669"/>
    <property type="project" value="InterPro"/>
</dbReference>
<keyword evidence="4" id="KW-0812">Transmembrane</keyword>
<keyword evidence="3" id="KW-0804">Transcription</keyword>
<dbReference type="Gene3D" id="1.10.10.60">
    <property type="entry name" value="Homeodomain-like"/>
    <property type="match status" value="2"/>
</dbReference>
<organism evidence="6 7">
    <name type="scientific">Cetobacterium somerae ATCC BAA-474</name>
    <dbReference type="NCBI Taxonomy" id="1319815"/>
    <lineage>
        <taxon>Bacteria</taxon>
        <taxon>Fusobacteriati</taxon>
        <taxon>Fusobacteriota</taxon>
        <taxon>Fusobacteriia</taxon>
        <taxon>Fusobacteriales</taxon>
        <taxon>Fusobacteriaceae</taxon>
        <taxon>Cetobacterium</taxon>
    </lineage>
</organism>
<dbReference type="SUPFAM" id="SSF46689">
    <property type="entry name" value="Homeodomain-like"/>
    <property type="match status" value="1"/>
</dbReference>
<keyword evidence="7" id="KW-1185">Reference proteome</keyword>
<dbReference type="PROSITE" id="PS00041">
    <property type="entry name" value="HTH_ARAC_FAMILY_1"/>
    <property type="match status" value="1"/>
</dbReference>
<feature type="transmembrane region" description="Helical" evidence="4">
    <location>
        <begin position="239"/>
        <end position="261"/>
    </location>
</feature>
<dbReference type="PANTHER" id="PTHR43280">
    <property type="entry name" value="ARAC-FAMILY TRANSCRIPTIONAL REGULATOR"/>
    <property type="match status" value="1"/>
</dbReference>
<dbReference type="InterPro" id="IPR009057">
    <property type="entry name" value="Homeodomain-like_sf"/>
</dbReference>
<keyword evidence="2" id="KW-0238">DNA-binding</keyword>
<evidence type="ECO:0000256" key="1">
    <source>
        <dbReference type="ARBA" id="ARBA00023015"/>
    </source>
</evidence>
<dbReference type="PROSITE" id="PS01124">
    <property type="entry name" value="HTH_ARAC_FAMILY_2"/>
    <property type="match status" value="1"/>
</dbReference>
<keyword evidence="1" id="KW-0805">Transcription regulation</keyword>
<evidence type="ECO:0000313" key="7">
    <source>
        <dbReference type="Proteomes" id="UP000017081"/>
    </source>
</evidence>
<evidence type="ECO:0000256" key="4">
    <source>
        <dbReference type="SAM" id="Phobius"/>
    </source>
</evidence>
<dbReference type="eggNOG" id="COG2207">
    <property type="taxonomic scope" value="Bacteria"/>
</dbReference>
<dbReference type="PRINTS" id="PR00032">
    <property type="entry name" value="HTHARAC"/>
</dbReference>
<dbReference type="InterPro" id="IPR020449">
    <property type="entry name" value="Tscrpt_reg_AraC-type_HTH"/>
</dbReference>
<dbReference type="InterPro" id="IPR018062">
    <property type="entry name" value="HTH_AraC-typ_CS"/>
</dbReference>
<evidence type="ECO:0000259" key="5">
    <source>
        <dbReference type="PROSITE" id="PS01124"/>
    </source>
</evidence>
<proteinExistence type="predicted"/>
<dbReference type="SMART" id="SM00342">
    <property type="entry name" value="HTH_ARAC"/>
    <property type="match status" value="1"/>
</dbReference>
<keyword evidence="4" id="KW-0472">Membrane</keyword>
<dbReference type="PANTHER" id="PTHR43280:SF10">
    <property type="entry name" value="REGULATORY PROTEIN POCR"/>
    <property type="match status" value="1"/>
</dbReference>
<dbReference type="GO" id="GO:0043565">
    <property type="term" value="F:sequence-specific DNA binding"/>
    <property type="evidence" value="ECO:0007669"/>
    <property type="project" value="InterPro"/>
</dbReference>
<dbReference type="InterPro" id="IPR018060">
    <property type="entry name" value="HTH_AraC"/>
</dbReference>
<evidence type="ECO:0000313" key="6">
    <source>
        <dbReference type="EMBL" id="ERT69161.1"/>
    </source>
</evidence>